<dbReference type="AlphaFoldDB" id="A0A6L5X873"/>
<evidence type="ECO:0000313" key="3">
    <source>
        <dbReference type="EMBL" id="MSS15588.1"/>
    </source>
</evidence>
<gene>
    <name evidence="3" type="ORF">FYJ35_11170</name>
</gene>
<accession>A0A6L5X873</accession>
<dbReference type="Proteomes" id="UP000481852">
    <property type="component" value="Unassembled WGS sequence"/>
</dbReference>
<evidence type="ECO:0000313" key="4">
    <source>
        <dbReference type="Proteomes" id="UP000481852"/>
    </source>
</evidence>
<dbReference type="InterPro" id="IPR025580">
    <property type="entry name" value="Gp46"/>
</dbReference>
<dbReference type="Pfam" id="PF14265">
    <property type="entry name" value="DUF4355"/>
    <property type="match status" value="1"/>
</dbReference>
<evidence type="ECO:0000256" key="2">
    <source>
        <dbReference type="SAM" id="MobiDB-lite"/>
    </source>
</evidence>
<keyword evidence="4" id="KW-1185">Reference proteome</keyword>
<feature type="region of interest" description="Disordered" evidence="2">
    <location>
        <begin position="122"/>
        <end position="160"/>
    </location>
</feature>
<name>A0A6L5X873_9FIRM</name>
<organism evidence="3 4">
    <name type="scientific">Porcincola intestinalis</name>
    <dbReference type="NCBI Taxonomy" id="2606632"/>
    <lineage>
        <taxon>Bacteria</taxon>
        <taxon>Bacillati</taxon>
        <taxon>Bacillota</taxon>
        <taxon>Clostridia</taxon>
        <taxon>Lachnospirales</taxon>
        <taxon>Lachnospiraceae</taxon>
        <taxon>Porcincola</taxon>
    </lineage>
</organism>
<comment type="caution">
    <text evidence="3">The sequence shown here is derived from an EMBL/GenBank/DDBJ whole genome shotgun (WGS) entry which is preliminary data.</text>
</comment>
<proteinExistence type="predicted"/>
<feature type="coiled-coil region" evidence="1">
    <location>
        <begin position="47"/>
        <end position="74"/>
    </location>
</feature>
<sequence length="160" mass="17598">MAEFTPITTQEQLDSIIGDRLKRGKATTIKELQEAGWMSKDDIAKVKAGYEKQLADMSAAADEQTKKFAKYEKDLADRDAKIKSYETASVKARIAHEEGLSYDAIQFLQGDDEESIKTSAESLKTLMGSAKPNPAPLANPDRTSGANADYKTLLHNLRGE</sequence>
<dbReference type="EMBL" id="VULZ01000013">
    <property type="protein sequence ID" value="MSS15588.1"/>
    <property type="molecule type" value="Genomic_DNA"/>
</dbReference>
<evidence type="ECO:0000256" key="1">
    <source>
        <dbReference type="SAM" id="Coils"/>
    </source>
</evidence>
<reference evidence="3 4" key="1">
    <citation type="submission" date="2019-08" db="EMBL/GenBank/DDBJ databases">
        <title>In-depth cultivation of the pig gut microbiome towards novel bacterial diversity and tailored functional studies.</title>
        <authorList>
            <person name="Wylensek D."/>
            <person name="Hitch T.C.A."/>
            <person name="Clavel T."/>
        </authorList>
    </citation>
    <scope>NUCLEOTIDE SEQUENCE [LARGE SCALE GENOMIC DNA]</scope>
    <source>
        <strain evidence="3 4">Oil+RF-744-WCA-WT-11</strain>
    </source>
</reference>
<dbReference type="RefSeq" id="WP_154526594.1">
    <property type="nucleotide sequence ID" value="NZ_VULZ01000013.1"/>
</dbReference>
<protein>
    <submittedName>
        <fullName evidence="3">DUF4355 domain-containing protein</fullName>
    </submittedName>
</protein>
<keyword evidence="1" id="KW-0175">Coiled coil</keyword>